<sequence>MNPTTAATIRKPKRKTRRFRKAAFFMMILIGLAAIFLYLTPMGTDFRVFLAETVITTQHREWAWLFVGKAKQDEMIRAMENDSDLKAKDPLNTKLIHVTNRPIGDLVKVEDISGTLFKGKMMTVYDPKSIRVVVPSKQGEGERITDMVRRTGALAGLNAGGFDDPDGLGNGFAPIGMVMSDARVLYTDVDGSEAQHIVGFSDNGTLIVGKYTLDELRKMKVKEAVSFYPRVIVNGKPLITSGDGGWGRAPRTAVGQKADGTVIFIVIDGRQASSVGATLKEVQDIFLAHGVMNAGFLDGGASSELVVNNELITHPSSRYGERRLPSAFLVFDHPESVAVTSPWQGLTKIDPGGASTHPEYQAELKRKQEARKAASHPVQAAKKATAPTHKDETGHTGSQTHDPKQ</sequence>
<accession>A0ABT4Q3J9</accession>
<dbReference type="PANTHER" id="PTHR40446">
    <property type="entry name" value="N-ACETYLGLUCOSAMINE-1-PHOSPHODIESTER ALPHA-N-ACETYLGLUCOSAMINIDASE"/>
    <property type="match status" value="1"/>
</dbReference>
<feature type="compositionally biased region" description="Polar residues" evidence="1">
    <location>
        <begin position="395"/>
        <end position="405"/>
    </location>
</feature>
<evidence type="ECO:0000259" key="3">
    <source>
        <dbReference type="Pfam" id="PF09992"/>
    </source>
</evidence>
<feature type="transmembrane region" description="Helical" evidence="2">
    <location>
        <begin position="21"/>
        <end position="39"/>
    </location>
</feature>
<feature type="region of interest" description="Disordered" evidence="1">
    <location>
        <begin position="348"/>
        <end position="405"/>
    </location>
</feature>
<keyword evidence="2" id="KW-0812">Transmembrane</keyword>
<dbReference type="PANTHER" id="PTHR40446:SF2">
    <property type="entry name" value="N-ACETYLGLUCOSAMINE-1-PHOSPHODIESTER ALPHA-N-ACETYLGLUCOSAMINIDASE"/>
    <property type="match status" value="1"/>
</dbReference>
<keyword evidence="5" id="KW-1185">Reference proteome</keyword>
<feature type="domain" description="Phosphodiester glycosidase" evidence="3">
    <location>
        <begin position="152"/>
        <end position="331"/>
    </location>
</feature>
<dbReference type="EMBL" id="JAQAGZ010000001">
    <property type="protein sequence ID" value="MCZ8511393.1"/>
    <property type="molecule type" value="Genomic_DNA"/>
</dbReference>
<feature type="compositionally biased region" description="Basic and acidic residues" evidence="1">
    <location>
        <begin position="360"/>
        <end position="372"/>
    </location>
</feature>
<dbReference type="GO" id="GO:0016798">
    <property type="term" value="F:hydrolase activity, acting on glycosyl bonds"/>
    <property type="evidence" value="ECO:0007669"/>
    <property type="project" value="UniProtKB-KW"/>
</dbReference>
<evidence type="ECO:0000313" key="4">
    <source>
        <dbReference type="EMBL" id="MCZ8511393.1"/>
    </source>
</evidence>
<organism evidence="4 5">
    <name type="scientific">Paenibacillus gyeongsangnamensis</name>
    <dbReference type="NCBI Taxonomy" id="3388067"/>
    <lineage>
        <taxon>Bacteria</taxon>
        <taxon>Bacillati</taxon>
        <taxon>Bacillota</taxon>
        <taxon>Bacilli</taxon>
        <taxon>Bacillales</taxon>
        <taxon>Paenibacillaceae</taxon>
        <taxon>Paenibacillus</taxon>
    </lineage>
</organism>
<protein>
    <submittedName>
        <fullName evidence="4">Phosphodiester glycosidase family protein</fullName>
    </submittedName>
</protein>
<name>A0ABT4Q3J9_9BACL</name>
<dbReference type="InterPro" id="IPR018711">
    <property type="entry name" value="NAGPA"/>
</dbReference>
<keyword evidence="2" id="KW-0472">Membrane</keyword>
<keyword evidence="4" id="KW-0378">Hydrolase</keyword>
<dbReference type="RefSeq" id="WP_269879746.1">
    <property type="nucleotide sequence ID" value="NZ_JAQAGZ010000001.1"/>
</dbReference>
<comment type="caution">
    <text evidence="4">The sequence shown here is derived from an EMBL/GenBank/DDBJ whole genome shotgun (WGS) entry which is preliminary data.</text>
</comment>
<gene>
    <name evidence="4" type="ORF">O9H85_02850</name>
</gene>
<evidence type="ECO:0000256" key="2">
    <source>
        <dbReference type="SAM" id="Phobius"/>
    </source>
</evidence>
<keyword evidence="4" id="KW-0326">Glycosidase</keyword>
<keyword evidence="2" id="KW-1133">Transmembrane helix</keyword>
<proteinExistence type="predicted"/>
<dbReference type="Proteomes" id="UP001527882">
    <property type="component" value="Unassembled WGS sequence"/>
</dbReference>
<dbReference type="Pfam" id="PF09992">
    <property type="entry name" value="NAGPA"/>
    <property type="match status" value="1"/>
</dbReference>
<reference evidence="4 5" key="1">
    <citation type="submission" date="2022-12" db="EMBL/GenBank/DDBJ databases">
        <title>Draft genome sequence of Paenibacillus sp. dW9.</title>
        <authorList>
            <person name="Choi E.-W."/>
            <person name="Kim D.-U."/>
        </authorList>
    </citation>
    <scope>NUCLEOTIDE SEQUENCE [LARGE SCALE GENOMIC DNA]</scope>
    <source>
        <strain evidence="5">dW9</strain>
    </source>
</reference>
<evidence type="ECO:0000256" key="1">
    <source>
        <dbReference type="SAM" id="MobiDB-lite"/>
    </source>
</evidence>
<evidence type="ECO:0000313" key="5">
    <source>
        <dbReference type="Proteomes" id="UP001527882"/>
    </source>
</evidence>